<comment type="subunit">
    <text evidence="3">Homotrimer.</text>
</comment>
<reference evidence="6 7" key="1">
    <citation type="submission" date="2015-03" db="EMBL/GenBank/DDBJ databases">
        <title>Draft genome sequence of Luteibacter yeojuensis strain SU11.</title>
        <authorList>
            <person name="Sulaiman J."/>
            <person name="Priya K."/>
            <person name="Chan K.-G."/>
        </authorList>
    </citation>
    <scope>NUCLEOTIDE SEQUENCE [LARGE SCALE GENOMIC DNA]</scope>
    <source>
        <strain evidence="6 7">SU11</strain>
    </source>
</reference>
<dbReference type="Gene3D" id="3.20.20.70">
    <property type="entry name" value="Aldolase class I"/>
    <property type="match status" value="1"/>
</dbReference>
<dbReference type="CDD" id="cd00452">
    <property type="entry name" value="KDPG_aldolase"/>
    <property type="match status" value="1"/>
</dbReference>
<evidence type="ECO:0000256" key="4">
    <source>
        <dbReference type="ARBA" id="ARBA00023239"/>
    </source>
</evidence>
<dbReference type="InterPro" id="IPR013785">
    <property type="entry name" value="Aldolase_TIM"/>
</dbReference>
<accession>A0A0F3KQ11</accession>
<keyword evidence="5" id="KW-0119">Carbohydrate metabolism</keyword>
<organism evidence="6 7">
    <name type="scientific">Luteibacter yeojuensis</name>
    <dbReference type="NCBI Taxonomy" id="345309"/>
    <lineage>
        <taxon>Bacteria</taxon>
        <taxon>Pseudomonadati</taxon>
        <taxon>Pseudomonadota</taxon>
        <taxon>Gammaproteobacteria</taxon>
        <taxon>Lysobacterales</taxon>
        <taxon>Rhodanobacteraceae</taxon>
        <taxon>Luteibacter</taxon>
    </lineage>
</organism>
<evidence type="ECO:0000313" key="7">
    <source>
        <dbReference type="Proteomes" id="UP000033651"/>
    </source>
</evidence>
<dbReference type="RefSeq" id="WP_045829639.1">
    <property type="nucleotide sequence ID" value="NZ_JZRB01000022.1"/>
</dbReference>
<evidence type="ECO:0000256" key="3">
    <source>
        <dbReference type="ARBA" id="ARBA00011233"/>
    </source>
</evidence>
<dbReference type="PANTHER" id="PTHR30246:SF1">
    <property type="entry name" value="2-DEHYDRO-3-DEOXY-6-PHOSPHOGALACTONATE ALDOLASE-RELATED"/>
    <property type="match status" value="1"/>
</dbReference>
<dbReference type="EC" id="4.1.2.21" evidence="6"/>
<dbReference type="GO" id="GO:0008674">
    <property type="term" value="F:2-dehydro-3-deoxy-6-phosphogalactonate aldolase activity"/>
    <property type="evidence" value="ECO:0007669"/>
    <property type="project" value="UniProtKB-EC"/>
</dbReference>
<dbReference type="AlphaFoldDB" id="A0A0F3KQ11"/>
<keyword evidence="4 6" id="KW-0456">Lyase</keyword>
<keyword evidence="7" id="KW-1185">Reference proteome</keyword>
<comment type="similarity">
    <text evidence="2">Belongs to the KHG/KDPG aldolase family.</text>
</comment>
<evidence type="ECO:0000256" key="5">
    <source>
        <dbReference type="ARBA" id="ARBA00023277"/>
    </source>
</evidence>
<dbReference type="PATRIC" id="fig|345309.4.peg.1539"/>
<evidence type="ECO:0000313" key="6">
    <source>
        <dbReference type="EMBL" id="KJV33303.1"/>
    </source>
</evidence>
<protein>
    <submittedName>
        <fullName evidence="6">2-dehydro-3-deoxy-6-phosphogalactonate aldolase</fullName>
        <ecNumber evidence="6">4.1.2.21</ecNumber>
    </submittedName>
</protein>
<comment type="caution">
    <text evidence="6">The sequence shown here is derived from an EMBL/GenBank/DDBJ whole genome shotgun (WGS) entry which is preliminary data.</text>
</comment>
<dbReference type="InterPro" id="IPR031338">
    <property type="entry name" value="KDPG/KHG_AS_2"/>
</dbReference>
<dbReference type="PROSITE" id="PS00160">
    <property type="entry name" value="ALDOLASE_KDPG_KHG_2"/>
    <property type="match status" value="1"/>
</dbReference>
<proteinExistence type="inferred from homology"/>
<dbReference type="Pfam" id="PF01081">
    <property type="entry name" value="Aldolase"/>
    <property type="match status" value="1"/>
</dbReference>
<evidence type="ECO:0000256" key="2">
    <source>
        <dbReference type="ARBA" id="ARBA00006906"/>
    </source>
</evidence>
<gene>
    <name evidence="6" type="ORF">VI08_10995</name>
</gene>
<name>A0A0F3KQ11_9GAMM</name>
<dbReference type="Proteomes" id="UP000033651">
    <property type="component" value="Unassembled WGS sequence"/>
</dbReference>
<sequence length="203" mass="21211">MAWPTALPLIAILRGITPDDIVAHVEALIEAGFDAIEVPLNSPDWQRSIPMAAQVAGDRALVGAGTVLTPADVDRVADLGGHLLVTPNTDPAVIRQGRARGMYTSIGFTTPSEAFTALQAGAQSLKLFPASIYGPSYIKAIRAVLPPDVPLLAVGGVTPENVGQFLDAGCIGAGLGSDLYKPGQPVSRTRERAEAFVKAYRSV</sequence>
<dbReference type="OrthoDB" id="8590323at2"/>
<evidence type="ECO:0000256" key="1">
    <source>
        <dbReference type="ARBA" id="ARBA00004761"/>
    </source>
</evidence>
<dbReference type="InterPro" id="IPR000887">
    <property type="entry name" value="Aldlse_KDPG_KHG"/>
</dbReference>
<dbReference type="PANTHER" id="PTHR30246">
    <property type="entry name" value="2-KETO-3-DEOXY-6-PHOSPHOGLUCONATE ALDOLASE"/>
    <property type="match status" value="1"/>
</dbReference>
<dbReference type="NCBIfam" id="NF006600">
    <property type="entry name" value="PRK09140.1"/>
    <property type="match status" value="1"/>
</dbReference>
<comment type="pathway">
    <text evidence="1">Carbohydrate acid metabolism.</text>
</comment>
<dbReference type="SUPFAM" id="SSF51569">
    <property type="entry name" value="Aldolase"/>
    <property type="match status" value="1"/>
</dbReference>
<dbReference type="EMBL" id="JZRB01000022">
    <property type="protein sequence ID" value="KJV33303.1"/>
    <property type="molecule type" value="Genomic_DNA"/>
</dbReference>